<accession>A0ACC5W7N0</accession>
<gene>
    <name evidence="1" type="ORF">PGIGA_G00105140</name>
</gene>
<evidence type="ECO:0000313" key="2">
    <source>
        <dbReference type="Proteomes" id="UP000829447"/>
    </source>
</evidence>
<reference evidence="1 2" key="1">
    <citation type="journal article" date="2022" name="bioRxiv">
        <title>An ancient truncated duplication of the anti-Mullerian hormone receptor type 2 gene is a potential conserved master sex determinant in the Pangasiidae catfish family.</title>
        <authorList>
            <person name="Wen M."/>
            <person name="Pan Q."/>
            <person name="Jouanno E."/>
            <person name="Montfort J."/>
            <person name="Zahm M."/>
            <person name="Cabau C."/>
            <person name="Klopp C."/>
            <person name="Iampietro C."/>
            <person name="Roques C."/>
            <person name="Bouchez O."/>
            <person name="Castinel A."/>
            <person name="Donnadieu C."/>
            <person name="Parrinello H."/>
            <person name="Poncet C."/>
            <person name="Belmonte E."/>
            <person name="Gautier V."/>
            <person name="Avarre J.-C."/>
            <person name="Dugue R."/>
            <person name="Gustiano R."/>
            <person name="Ha T.T.T."/>
            <person name="Campet M."/>
            <person name="Sriphairoj K."/>
            <person name="Ribolli J."/>
            <person name="de Almeida F.L."/>
            <person name="Desvignes T."/>
            <person name="Postlethwait J.H."/>
            <person name="Bucao C.F."/>
            <person name="Robinson-Rechavi M."/>
            <person name="Bobe J."/>
            <person name="Herpin A."/>
            <person name="Guiguen Y."/>
        </authorList>
    </citation>
    <scope>NUCLEOTIDE SEQUENCE [LARGE SCALE GENOMIC DNA]</scope>
    <source>
        <strain evidence="1">YG-Dec2019</strain>
    </source>
</reference>
<dbReference type="Proteomes" id="UP000829447">
    <property type="component" value="Linkage Group LG2"/>
</dbReference>
<protein>
    <submittedName>
        <fullName evidence="1">Uncharacterized protein</fullName>
    </submittedName>
</protein>
<name>A0ACC5W7N0_PANGG</name>
<keyword evidence="2" id="KW-1185">Reference proteome</keyword>
<proteinExistence type="predicted"/>
<dbReference type="EMBL" id="CM040455">
    <property type="protein sequence ID" value="MCI4375098.1"/>
    <property type="molecule type" value="Genomic_DNA"/>
</dbReference>
<comment type="caution">
    <text evidence="1">The sequence shown here is derived from an EMBL/GenBank/DDBJ whole genome shotgun (WGS) entry which is preliminary data.</text>
</comment>
<organism evidence="1 2">
    <name type="scientific">Pangasianodon gigas</name>
    <name type="common">Mekong giant catfish</name>
    <name type="synonym">Pangasius gigas</name>
    <dbReference type="NCBI Taxonomy" id="30993"/>
    <lineage>
        <taxon>Eukaryota</taxon>
        <taxon>Metazoa</taxon>
        <taxon>Chordata</taxon>
        <taxon>Craniata</taxon>
        <taxon>Vertebrata</taxon>
        <taxon>Euteleostomi</taxon>
        <taxon>Actinopterygii</taxon>
        <taxon>Neopterygii</taxon>
        <taxon>Teleostei</taxon>
        <taxon>Ostariophysi</taxon>
        <taxon>Siluriformes</taxon>
        <taxon>Pangasiidae</taxon>
        <taxon>Pangasianodon</taxon>
    </lineage>
</organism>
<evidence type="ECO:0000313" key="1">
    <source>
        <dbReference type="EMBL" id="MCI4375098.1"/>
    </source>
</evidence>
<sequence length="174" mass="19768">MAEPFDEGLLLWKQGHGRVPVCEWEAELEKCNKITEKRSVTLAPKPGSEEEPPLWRPRINVLAEIIKSLASLHQTKHQALLELWTEQEQRFQALLQAQAEDQQVLRSLVHPAGTPAAAAAAAMPHIMLFKTGPHDDLEAFLKLFERAVEAWGWPDSQYCYCRGKSSSRPNSFQW</sequence>